<evidence type="ECO:0000313" key="2">
    <source>
        <dbReference type="Proteomes" id="UP000189670"/>
    </source>
</evidence>
<dbReference type="Proteomes" id="UP000189670">
    <property type="component" value="Unassembled WGS sequence"/>
</dbReference>
<organism evidence="1 2">
    <name type="scientific">Candidatus Magnetoglobus multicellularis str. Araruama</name>
    <dbReference type="NCBI Taxonomy" id="890399"/>
    <lineage>
        <taxon>Bacteria</taxon>
        <taxon>Pseudomonadati</taxon>
        <taxon>Thermodesulfobacteriota</taxon>
        <taxon>Desulfobacteria</taxon>
        <taxon>Desulfobacterales</taxon>
        <taxon>Desulfobacteraceae</taxon>
        <taxon>Candidatus Magnetoglobus</taxon>
    </lineage>
</organism>
<dbReference type="AlphaFoldDB" id="A0A1V1NYY7"/>
<dbReference type="Gene3D" id="2.130.10.10">
    <property type="entry name" value="YVTN repeat-like/Quinoprotein amine dehydrogenase"/>
    <property type="match status" value="1"/>
</dbReference>
<name>A0A1V1NYY7_9BACT</name>
<protein>
    <submittedName>
        <fullName evidence="1">Uncharacterized protein</fullName>
    </submittedName>
</protein>
<gene>
    <name evidence="1" type="ORF">OMM_11173</name>
</gene>
<dbReference type="InterPro" id="IPR011047">
    <property type="entry name" value="Quinoprotein_ADH-like_sf"/>
</dbReference>
<comment type="caution">
    <text evidence="1">The sequence shown here is derived from an EMBL/GenBank/DDBJ whole genome shotgun (WGS) entry which is preliminary data.</text>
</comment>
<reference evidence="2" key="1">
    <citation type="submission" date="2012-11" db="EMBL/GenBank/DDBJ databases">
        <authorList>
            <person name="Lucero-Rivera Y.E."/>
            <person name="Tovar-Ramirez D."/>
        </authorList>
    </citation>
    <scope>NUCLEOTIDE SEQUENCE [LARGE SCALE GENOMIC DNA]</scope>
    <source>
        <strain evidence="2">Araruama</strain>
    </source>
</reference>
<dbReference type="InterPro" id="IPR015943">
    <property type="entry name" value="WD40/YVTN_repeat-like_dom_sf"/>
</dbReference>
<dbReference type="EMBL" id="ATBP01001199">
    <property type="protein sequence ID" value="ETR67819.1"/>
    <property type="molecule type" value="Genomic_DNA"/>
</dbReference>
<evidence type="ECO:0000313" key="1">
    <source>
        <dbReference type="EMBL" id="ETR67819.1"/>
    </source>
</evidence>
<accession>A0A1V1NYY7</accession>
<dbReference type="SUPFAM" id="SSF50998">
    <property type="entry name" value="Quinoprotein alcohol dehydrogenase-like"/>
    <property type="match status" value="1"/>
</dbReference>
<sequence length="380" mass="43505">MYQRNSQFMFLLICFIGTFYSTSTCAMPVKLWHTTLDAPIVKVSWHTISKNRKKIFTCKINFDKKSVYLLSDNASATKREIPEHYESITISDNGSLMAGFKKNSIDLFTTDYQVLKHIQLNEAPSFLLSEHLSYSLSPDGLYIVITSWFLKHIYIYDASGNLLAKHAISDLRGARVKFSKNGNYLLIHVPNWGTGNTHGYILYMDRKGKILWHKDHDGCQAQFDISYSGHHAVMISEGTICAMNHQGEVIYEHKTDIDIFNIALSGNAKFLLMSQPKQPMLSCINNDNGALLWTHNLENVNSSSQLTISLDVPHNGNFYIACISKDWNNKINNNQCYIFNPEGKKIWQNSYNHSQLFVQLSHCGKFFVLIGDNQIYLYRI</sequence>
<proteinExistence type="predicted"/>